<dbReference type="Proteomes" id="UP000198761">
    <property type="component" value="Unassembled WGS sequence"/>
</dbReference>
<gene>
    <name evidence="1" type="ORF">SAMN04488103_103159</name>
</gene>
<dbReference type="OrthoDB" id="7161229at2"/>
<dbReference type="EMBL" id="FOCE01000003">
    <property type="protein sequence ID" value="SEN11933.1"/>
    <property type="molecule type" value="Genomic_DNA"/>
</dbReference>
<accession>A0A1H8DXL8</accession>
<dbReference type="STRING" id="933059.SAMN04488103_103159"/>
<evidence type="ECO:0000313" key="1">
    <source>
        <dbReference type="EMBL" id="SEN11933.1"/>
    </source>
</evidence>
<reference evidence="1 2" key="1">
    <citation type="submission" date="2016-10" db="EMBL/GenBank/DDBJ databases">
        <authorList>
            <person name="de Groot N.N."/>
        </authorList>
    </citation>
    <scope>NUCLEOTIDE SEQUENCE [LARGE SCALE GENOMIC DNA]</scope>
    <source>
        <strain evidence="1 2">DSM 3857</strain>
    </source>
</reference>
<dbReference type="AlphaFoldDB" id="A0A1H8DXL8"/>
<name>A0A1H8DXL8_9RHOB</name>
<protein>
    <recommendedName>
        <fullName evidence="3">TonB C terminal</fullName>
    </recommendedName>
</protein>
<keyword evidence="2" id="KW-1185">Reference proteome</keyword>
<dbReference type="Gene3D" id="3.30.1150.10">
    <property type="match status" value="1"/>
</dbReference>
<evidence type="ECO:0000313" key="2">
    <source>
        <dbReference type="Proteomes" id="UP000198761"/>
    </source>
</evidence>
<sequence>MRILHAIKTGALLAYTALVGAVLPGATGLAWAEAVKPVSSTALYSVWRVSGKELSAKTRKDFTVAVERCWNTAALSDEAVNVTMVIGLTIGPDRKPVADSLRLVEAKGGSEAAVQQAYEAARKAILLCGRRGFPLPAEKYEAWRELELVFAASGATQ</sequence>
<proteinExistence type="predicted"/>
<dbReference type="RefSeq" id="WP_091299640.1">
    <property type="nucleotide sequence ID" value="NZ_FOCE01000003.1"/>
</dbReference>
<evidence type="ECO:0008006" key="3">
    <source>
        <dbReference type="Google" id="ProtNLM"/>
    </source>
</evidence>
<organism evidence="1 2">
    <name type="scientific">Gemmobacter aquatilis</name>
    <dbReference type="NCBI Taxonomy" id="933059"/>
    <lineage>
        <taxon>Bacteria</taxon>
        <taxon>Pseudomonadati</taxon>
        <taxon>Pseudomonadota</taxon>
        <taxon>Alphaproteobacteria</taxon>
        <taxon>Rhodobacterales</taxon>
        <taxon>Paracoccaceae</taxon>
        <taxon>Gemmobacter</taxon>
    </lineage>
</organism>